<organism evidence="2">
    <name type="scientific">Flavobacterium sp. WC2409</name>
    <dbReference type="NCBI Taxonomy" id="3234139"/>
    <lineage>
        <taxon>Bacteria</taxon>
        <taxon>Pseudomonadati</taxon>
        <taxon>Bacteroidota</taxon>
        <taxon>Flavobacteriia</taxon>
        <taxon>Flavobacteriales</taxon>
        <taxon>Flavobacteriaceae</taxon>
        <taxon>Flavobacterium</taxon>
    </lineage>
</organism>
<dbReference type="Gene3D" id="3.10.620.30">
    <property type="match status" value="1"/>
</dbReference>
<accession>A0AB39W5F8</accession>
<sequence>MIIKSKHQILTPAKASIVDQDTAKKVFKDILKASLPVGYQQANCHNLSHYISLLLESKGIITSKIWAFSPGIYSNSNSQLITFIDKKELSPNGTIDWGYHVATVLHVNDGIETHQMVIDLELFPKGLVHYKTWLDKLKTKKLISLMLDFEWYLFNSTMIPNSQLKYDANGILNSKLKNIILPETFSDKLIDDFYKYTDDSLQNQWLEKGLAINATAVEFYTEEIAPLLKLNNQAQLINDYKNLVGNVFNFETVFRDNRWNYDMTTDFQNQYYTIINKYREIYNNNLIKWGLSVANLKNIIDSKQFE</sequence>
<dbReference type="Pfam" id="PF18626">
    <property type="entry name" value="Gln_deamidase_2"/>
    <property type="match status" value="1"/>
</dbReference>
<name>A0AB39W5F8_9FLAO</name>
<evidence type="ECO:0000313" key="2">
    <source>
        <dbReference type="EMBL" id="XDU97135.1"/>
    </source>
</evidence>
<reference evidence="2" key="1">
    <citation type="submission" date="2024-07" db="EMBL/GenBank/DDBJ databases">
        <authorList>
            <person name="Biller S.J."/>
        </authorList>
    </citation>
    <scope>NUCLEOTIDE SEQUENCE</scope>
    <source>
        <strain evidence="2">WC2409</strain>
    </source>
</reference>
<feature type="domain" description="Protein glutaminase" evidence="1">
    <location>
        <begin position="24"/>
        <end position="136"/>
    </location>
</feature>
<proteinExistence type="predicted"/>
<gene>
    <name evidence="2" type="ORF">AB3G34_04260</name>
</gene>
<dbReference type="AlphaFoldDB" id="A0AB39W5F8"/>
<dbReference type="RefSeq" id="WP_369754076.1">
    <property type="nucleotide sequence ID" value="NZ_CP165625.1"/>
</dbReference>
<evidence type="ECO:0000259" key="1">
    <source>
        <dbReference type="Pfam" id="PF18626"/>
    </source>
</evidence>
<dbReference type="InterPro" id="IPR041325">
    <property type="entry name" value="Gln_deamidase_2"/>
</dbReference>
<protein>
    <submittedName>
        <fullName evidence="2">Protein-glutamine glutaminase family protein</fullName>
    </submittedName>
</protein>
<dbReference type="EMBL" id="CP165625">
    <property type="protein sequence ID" value="XDU97135.1"/>
    <property type="molecule type" value="Genomic_DNA"/>
</dbReference>